<dbReference type="Proteomes" id="UP000613177">
    <property type="component" value="Unassembled WGS sequence"/>
</dbReference>
<comment type="caution">
    <text evidence="1">The sequence shown here is derived from an EMBL/GenBank/DDBJ whole genome shotgun (WGS) entry which is preliminary data.</text>
</comment>
<evidence type="ECO:0000313" key="2">
    <source>
        <dbReference type="Proteomes" id="UP000613177"/>
    </source>
</evidence>
<name>A0A8H7VXJ6_9FUNG</name>
<protein>
    <submittedName>
        <fullName evidence="1">Uncharacterized protein</fullName>
    </submittedName>
</protein>
<gene>
    <name evidence="1" type="ORF">INT48_003997</name>
</gene>
<dbReference type="AlphaFoldDB" id="A0A8H7VXJ6"/>
<evidence type="ECO:0000313" key="1">
    <source>
        <dbReference type="EMBL" id="KAG2230844.1"/>
    </source>
</evidence>
<dbReference type="EMBL" id="JAEPRE010000181">
    <property type="protein sequence ID" value="KAG2230844.1"/>
    <property type="molecule type" value="Genomic_DNA"/>
</dbReference>
<feature type="non-terminal residue" evidence="1">
    <location>
        <position position="130"/>
    </location>
</feature>
<organism evidence="1 2">
    <name type="scientific">Thamnidium elegans</name>
    <dbReference type="NCBI Taxonomy" id="101142"/>
    <lineage>
        <taxon>Eukaryota</taxon>
        <taxon>Fungi</taxon>
        <taxon>Fungi incertae sedis</taxon>
        <taxon>Mucoromycota</taxon>
        <taxon>Mucoromycotina</taxon>
        <taxon>Mucoromycetes</taxon>
        <taxon>Mucorales</taxon>
        <taxon>Mucorineae</taxon>
        <taxon>Mucoraceae</taxon>
        <taxon>Thamnidium</taxon>
    </lineage>
</organism>
<keyword evidence="2" id="KW-1185">Reference proteome</keyword>
<proteinExistence type="predicted"/>
<accession>A0A8H7VXJ6</accession>
<reference evidence="1" key="1">
    <citation type="submission" date="2021-01" db="EMBL/GenBank/DDBJ databases">
        <title>Metabolic potential, ecology and presence of endohyphal bacteria is reflected in genomic diversity of Mucoromycotina.</title>
        <authorList>
            <person name="Muszewska A."/>
            <person name="Okrasinska A."/>
            <person name="Steczkiewicz K."/>
            <person name="Drgas O."/>
            <person name="Orlowska M."/>
            <person name="Perlinska-Lenart U."/>
            <person name="Aleksandrzak-Piekarczyk T."/>
            <person name="Szatraj K."/>
            <person name="Zielenkiewicz U."/>
            <person name="Pilsyk S."/>
            <person name="Malc E."/>
            <person name="Mieczkowski P."/>
            <person name="Kruszewska J.S."/>
            <person name="Biernat P."/>
            <person name="Pawlowska J."/>
        </authorList>
    </citation>
    <scope>NUCLEOTIDE SEQUENCE</scope>
    <source>
        <strain evidence="1">WA0000018081</strain>
    </source>
</reference>
<sequence length="130" mass="14993">EGEKAKFVELADDIDTQQIDNKKHISKILQKLQLLPFRKLKFSVKLYVDQNVQKSVKKLQSKFGSVTVLILGDWSAPNTKYQEPTRNKGLIKMLKKNETAVYIINEFRTSFAEEAKCDMSWAVEGSQRNK</sequence>